<name>A0A922I6G0_DERFA</name>
<dbReference type="EMBL" id="ASGP02000003">
    <property type="protein sequence ID" value="KAH9518180.1"/>
    <property type="molecule type" value="Genomic_DNA"/>
</dbReference>
<sequence length="107" mass="12642">MVSKLDLTLNVDCCLIFFVVPVRLVTKRMRKTCMQTNKTEQIKDTPMMMIGIKSKPPPFELVSLIVVVGYMDNYKIGFRYNYNERFNMFENNDHVKTKLEHITFKPD</sequence>
<proteinExistence type="predicted"/>
<keyword evidence="2" id="KW-1185">Reference proteome</keyword>
<protein>
    <submittedName>
        <fullName evidence="1">Uncharacterized protein</fullName>
    </submittedName>
</protein>
<dbReference type="AlphaFoldDB" id="A0A922I6G0"/>
<dbReference type="Proteomes" id="UP000790347">
    <property type="component" value="Unassembled WGS sequence"/>
</dbReference>
<gene>
    <name evidence="1" type="ORF">DERF_008775</name>
</gene>
<evidence type="ECO:0000313" key="2">
    <source>
        <dbReference type="Proteomes" id="UP000790347"/>
    </source>
</evidence>
<evidence type="ECO:0000313" key="1">
    <source>
        <dbReference type="EMBL" id="KAH9518180.1"/>
    </source>
</evidence>
<comment type="caution">
    <text evidence="1">The sequence shown here is derived from an EMBL/GenBank/DDBJ whole genome shotgun (WGS) entry which is preliminary data.</text>
</comment>
<accession>A0A922I6G0</accession>
<reference evidence="1" key="1">
    <citation type="submission" date="2013-05" db="EMBL/GenBank/DDBJ databases">
        <authorList>
            <person name="Yim A.K.Y."/>
            <person name="Chan T.F."/>
            <person name="Ji K.M."/>
            <person name="Liu X.Y."/>
            <person name="Zhou J.W."/>
            <person name="Li R.Q."/>
            <person name="Yang K.Y."/>
            <person name="Li J."/>
            <person name="Li M."/>
            <person name="Law P.T.W."/>
            <person name="Wu Y.L."/>
            <person name="Cai Z.L."/>
            <person name="Qin H."/>
            <person name="Bao Y."/>
            <person name="Leung R.K.K."/>
            <person name="Ng P.K.S."/>
            <person name="Zou J."/>
            <person name="Zhong X.J."/>
            <person name="Ran P.X."/>
            <person name="Zhong N.S."/>
            <person name="Liu Z.G."/>
            <person name="Tsui S.K.W."/>
        </authorList>
    </citation>
    <scope>NUCLEOTIDE SEQUENCE</scope>
    <source>
        <strain evidence="1">Derf</strain>
        <tissue evidence="1">Whole organism</tissue>
    </source>
</reference>
<organism evidence="1 2">
    <name type="scientific">Dermatophagoides farinae</name>
    <name type="common">American house dust mite</name>
    <dbReference type="NCBI Taxonomy" id="6954"/>
    <lineage>
        <taxon>Eukaryota</taxon>
        <taxon>Metazoa</taxon>
        <taxon>Ecdysozoa</taxon>
        <taxon>Arthropoda</taxon>
        <taxon>Chelicerata</taxon>
        <taxon>Arachnida</taxon>
        <taxon>Acari</taxon>
        <taxon>Acariformes</taxon>
        <taxon>Sarcoptiformes</taxon>
        <taxon>Astigmata</taxon>
        <taxon>Psoroptidia</taxon>
        <taxon>Analgoidea</taxon>
        <taxon>Pyroglyphidae</taxon>
        <taxon>Dermatophagoidinae</taxon>
        <taxon>Dermatophagoides</taxon>
    </lineage>
</organism>
<reference evidence="1" key="2">
    <citation type="journal article" date="2022" name="Res Sq">
        <title>Comparative Genomics Reveals Insights into the Divergent Evolution of Astigmatic Mites and Household Pest Adaptations.</title>
        <authorList>
            <person name="Xiong Q."/>
            <person name="Wan A.T.-Y."/>
            <person name="Liu X.-Y."/>
            <person name="Fung C.S.-H."/>
            <person name="Xiao X."/>
            <person name="Malainual N."/>
            <person name="Hou J."/>
            <person name="Wang L."/>
            <person name="Wang M."/>
            <person name="Yang K."/>
            <person name="Cui Y."/>
            <person name="Leung E."/>
            <person name="Nong W."/>
            <person name="Shin S.-K."/>
            <person name="Au S."/>
            <person name="Jeong K.Y."/>
            <person name="Chew F.T."/>
            <person name="Hui J."/>
            <person name="Leung T.F."/>
            <person name="Tungtrongchitr A."/>
            <person name="Zhong N."/>
            <person name="Liu Z."/>
            <person name="Tsui S."/>
        </authorList>
    </citation>
    <scope>NUCLEOTIDE SEQUENCE</scope>
    <source>
        <strain evidence="1">Derf</strain>
        <tissue evidence="1">Whole organism</tissue>
    </source>
</reference>